<evidence type="ECO:0000313" key="3">
    <source>
        <dbReference type="EMBL" id="SNT18954.1"/>
    </source>
</evidence>
<feature type="chain" id="PRO_5013099739" evidence="2">
    <location>
        <begin position="24"/>
        <end position="322"/>
    </location>
</feature>
<keyword evidence="4" id="KW-1185">Reference proteome</keyword>
<dbReference type="CDD" id="cd13578">
    <property type="entry name" value="PBP2_Bug27"/>
    <property type="match status" value="1"/>
</dbReference>
<evidence type="ECO:0000313" key="4">
    <source>
        <dbReference type="Proteomes" id="UP000198284"/>
    </source>
</evidence>
<dbReference type="OrthoDB" id="8678477at2"/>
<protein>
    <submittedName>
        <fullName evidence="3">Tripartite-type tricarboxylate transporter, receptor component TctC</fullName>
    </submittedName>
</protein>
<evidence type="ECO:0000256" key="1">
    <source>
        <dbReference type="ARBA" id="ARBA00006987"/>
    </source>
</evidence>
<dbReference type="AlphaFoldDB" id="A0A239KP51"/>
<dbReference type="PANTHER" id="PTHR42928">
    <property type="entry name" value="TRICARBOXYLATE-BINDING PROTEIN"/>
    <property type="match status" value="1"/>
</dbReference>
<feature type="signal peptide" evidence="2">
    <location>
        <begin position="1"/>
        <end position="23"/>
    </location>
</feature>
<dbReference type="Proteomes" id="UP000198284">
    <property type="component" value="Unassembled WGS sequence"/>
</dbReference>
<dbReference type="InterPro" id="IPR005064">
    <property type="entry name" value="BUG"/>
</dbReference>
<organism evidence="3 4">
    <name type="scientific">Noviherbaspirillum humi</name>
    <dbReference type="NCBI Taxonomy" id="1688639"/>
    <lineage>
        <taxon>Bacteria</taxon>
        <taxon>Pseudomonadati</taxon>
        <taxon>Pseudomonadota</taxon>
        <taxon>Betaproteobacteria</taxon>
        <taxon>Burkholderiales</taxon>
        <taxon>Oxalobacteraceae</taxon>
        <taxon>Noviherbaspirillum</taxon>
    </lineage>
</organism>
<evidence type="ECO:0000256" key="2">
    <source>
        <dbReference type="SAM" id="SignalP"/>
    </source>
</evidence>
<comment type="similarity">
    <text evidence="1">Belongs to the UPF0065 (bug) family.</text>
</comment>
<dbReference type="PIRSF" id="PIRSF017082">
    <property type="entry name" value="YflP"/>
    <property type="match status" value="1"/>
</dbReference>
<dbReference type="PANTHER" id="PTHR42928:SF5">
    <property type="entry name" value="BLR1237 PROTEIN"/>
    <property type="match status" value="1"/>
</dbReference>
<dbReference type="InterPro" id="IPR042100">
    <property type="entry name" value="Bug_dom1"/>
</dbReference>
<dbReference type="RefSeq" id="WP_089400953.1">
    <property type="nucleotide sequence ID" value="NZ_FZOT01000016.1"/>
</dbReference>
<gene>
    <name evidence="3" type="ORF">SAMN06265795_11674</name>
</gene>
<name>A0A239KP51_9BURK</name>
<keyword evidence="2" id="KW-0732">Signal</keyword>
<proteinExistence type="inferred from homology"/>
<dbReference type="Pfam" id="PF03401">
    <property type="entry name" value="TctC"/>
    <property type="match status" value="1"/>
</dbReference>
<sequence length="322" mass="33640">MRSMFIRAAGATLLAALSLGASAQSYPAKPVRIVVTYPPGGGADVMARLIAEKLTASLGQTFVVENKPGASGQIGAQSVLQAPADGYTLMVDASSYAVNPALFPKLPYNPRKAFAPISLLALFPNVLVVHPSFPANSVKELVAMAKAKPGEINYASSGNGSAQHLAAELFKQQAGIDMQHVPYKGGGPAMTDVMAGQVPVFFANMASSMGHIKGGKLKPLAATGAKRAQAMPNLPTVSESGVPGYEVYEWNVLFAPAGTPVEIVNKLSAELTKVLNAKDVRDRIAALGGEVAAKTPQETAAFLDQQMVKWEKVVKAGNIKVD</sequence>
<dbReference type="Gene3D" id="3.40.190.10">
    <property type="entry name" value="Periplasmic binding protein-like II"/>
    <property type="match status" value="1"/>
</dbReference>
<accession>A0A239KP51</accession>
<dbReference type="Gene3D" id="3.40.190.150">
    <property type="entry name" value="Bordetella uptake gene, domain 1"/>
    <property type="match status" value="1"/>
</dbReference>
<reference evidence="3 4" key="1">
    <citation type="submission" date="2017-06" db="EMBL/GenBank/DDBJ databases">
        <authorList>
            <person name="Kim H.J."/>
            <person name="Triplett B.A."/>
        </authorList>
    </citation>
    <scope>NUCLEOTIDE SEQUENCE [LARGE SCALE GENOMIC DNA]</scope>
    <source>
        <strain evidence="3 4">U15</strain>
    </source>
</reference>
<dbReference type="EMBL" id="FZOT01000016">
    <property type="protein sequence ID" value="SNT18954.1"/>
    <property type="molecule type" value="Genomic_DNA"/>
</dbReference>
<keyword evidence="3" id="KW-0675">Receptor</keyword>
<dbReference type="SUPFAM" id="SSF53850">
    <property type="entry name" value="Periplasmic binding protein-like II"/>
    <property type="match status" value="1"/>
</dbReference>